<feature type="transmembrane region" description="Helical" evidence="1">
    <location>
        <begin position="153"/>
        <end position="171"/>
    </location>
</feature>
<evidence type="ECO:0008006" key="4">
    <source>
        <dbReference type="Google" id="ProtNLM"/>
    </source>
</evidence>
<evidence type="ECO:0000256" key="1">
    <source>
        <dbReference type="SAM" id="Phobius"/>
    </source>
</evidence>
<evidence type="ECO:0000313" key="3">
    <source>
        <dbReference type="Proteomes" id="UP001611339"/>
    </source>
</evidence>
<sequence length="191" mass="19273">MTKDQTGRLIGAAFGLVFVQANASALPTAVATPLRLLAIAAFLGVVVFGRRLGRAVPAAGTAVAPGAGVGFGRRYWYVVAAEVLGLAAGLLVISRVLHVPQAAVGWIAFVVGVHFFGLAVAWRRPALHVLAAGLTACGAAGLVLAALDAPVTAVRVTAGVLPGVLLLASVWRSGRRDPAASADRVPSGSRG</sequence>
<comment type="caution">
    <text evidence="2">The sequence shown here is derived from an EMBL/GenBank/DDBJ whole genome shotgun (WGS) entry which is preliminary data.</text>
</comment>
<dbReference type="EMBL" id="JBIRUI010000008">
    <property type="protein sequence ID" value="MFI1715741.1"/>
    <property type="molecule type" value="Genomic_DNA"/>
</dbReference>
<name>A0ABW7U8H5_9ACTN</name>
<keyword evidence="1" id="KW-0812">Transmembrane</keyword>
<proteinExistence type="predicted"/>
<keyword evidence="1" id="KW-0472">Membrane</keyword>
<keyword evidence="1" id="KW-1133">Transmembrane helix</keyword>
<feature type="transmembrane region" description="Helical" evidence="1">
    <location>
        <begin position="103"/>
        <end position="122"/>
    </location>
</feature>
<reference evidence="2 3" key="1">
    <citation type="submission" date="2024-10" db="EMBL/GenBank/DDBJ databases">
        <title>The Natural Products Discovery Center: Release of the First 8490 Sequenced Strains for Exploring Actinobacteria Biosynthetic Diversity.</title>
        <authorList>
            <person name="Kalkreuter E."/>
            <person name="Kautsar S.A."/>
            <person name="Yang D."/>
            <person name="Bader C.D."/>
            <person name="Teijaro C.N."/>
            <person name="Fluegel L."/>
            <person name="Davis C.M."/>
            <person name="Simpson J.R."/>
            <person name="Lauterbach L."/>
            <person name="Steele A.D."/>
            <person name="Gui C."/>
            <person name="Meng S."/>
            <person name="Li G."/>
            <person name="Viehrig K."/>
            <person name="Ye F."/>
            <person name="Su P."/>
            <person name="Kiefer A.F."/>
            <person name="Nichols A."/>
            <person name="Cepeda A.J."/>
            <person name="Yan W."/>
            <person name="Fan B."/>
            <person name="Jiang Y."/>
            <person name="Adhikari A."/>
            <person name="Zheng C.-J."/>
            <person name="Schuster L."/>
            <person name="Cowan T.M."/>
            <person name="Smanski M.J."/>
            <person name="Chevrette M.G."/>
            <person name="De Carvalho L.P.S."/>
            <person name="Shen B."/>
        </authorList>
    </citation>
    <scope>NUCLEOTIDE SEQUENCE [LARGE SCALE GENOMIC DNA]</scope>
    <source>
        <strain evidence="2 3">NPDC020602</strain>
    </source>
</reference>
<feature type="transmembrane region" description="Helical" evidence="1">
    <location>
        <begin position="129"/>
        <end position="147"/>
    </location>
</feature>
<protein>
    <recommendedName>
        <fullName evidence="4">Integral membrane protein</fullName>
    </recommendedName>
</protein>
<dbReference type="Proteomes" id="UP001611339">
    <property type="component" value="Unassembled WGS sequence"/>
</dbReference>
<feature type="transmembrane region" description="Helical" evidence="1">
    <location>
        <begin position="33"/>
        <end position="53"/>
    </location>
</feature>
<feature type="transmembrane region" description="Helical" evidence="1">
    <location>
        <begin position="74"/>
        <end position="97"/>
    </location>
</feature>
<accession>A0ABW7U8H5</accession>
<gene>
    <name evidence="2" type="ORF">ACH407_19475</name>
</gene>
<organism evidence="2 3">
    <name type="scientific">Streptomyces litmocidini</name>
    <dbReference type="NCBI Taxonomy" id="67318"/>
    <lineage>
        <taxon>Bacteria</taxon>
        <taxon>Bacillati</taxon>
        <taxon>Actinomycetota</taxon>
        <taxon>Actinomycetes</taxon>
        <taxon>Kitasatosporales</taxon>
        <taxon>Streptomycetaceae</taxon>
        <taxon>Streptomyces</taxon>
    </lineage>
</organism>
<dbReference type="RefSeq" id="WP_398710467.1">
    <property type="nucleotide sequence ID" value="NZ_JBIRUI010000008.1"/>
</dbReference>
<keyword evidence="3" id="KW-1185">Reference proteome</keyword>
<evidence type="ECO:0000313" key="2">
    <source>
        <dbReference type="EMBL" id="MFI1715741.1"/>
    </source>
</evidence>